<dbReference type="GO" id="GO:0070403">
    <property type="term" value="F:NAD+ binding"/>
    <property type="evidence" value="ECO:0007669"/>
    <property type="project" value="InterPro"/>
</dbReference>
<proteinExistence type="evidence at transcript level"/>
<reference evidence="9" key="1">
    <citation type="submission" date="2017-09" db="EMBL/GenBank/DDBJ databases">
        <authorList>
            <person name="Ehlers B."/>
            <person name="Leendertz F.H."/>
        </authorList>
    </citation>
    <scope>NUCLEOTIDE SEQUENCE</scope>
</reference>
<dbReference type="Gene3D" id="3.40.50.1220">
    <property type="entry name" value="TPP-binding domain"/>
    <property type="match status" value="1"/>
</dbReference>
<feature type="binding site" evidence="7">
    <location>
        <position position="166"/>
    </location>
    <ligand>
        <name>Zn(2+)</name>
        <dbReference type="ChEBI" id="CHEBI:29105"/>
    </ligand>
</feature>
<dbReference type="EMBL" id="MF945617">
    <property type="protein sequence ID" value="AUZ82952.1"/>
    <property type="molecule type" value="mRNA"/>
</dbReference>
<evidence type="ECO:0000256" key="7">
    <source>
        <dbReference type="PROSITE-ProRule" id="PRU00236"/>
    </source>
</evidence>
<comment type="similarity">
    <text evidence="6">Belongs to the sirtuin family. Class IV subfamily.</text>
</comment>
<dbReference type="Pfam" id="PF02146">
    <property type="entry name" value="SIR2"/>
    <property type="match status" value="1"/>
</dbReference>
<dbReference type="PANTHER" id="PTHR11085">
    <property type="entry name" value="NAD-DEPENDENT PROTEIN DEACYLASE SIRTUIN-5, MITOCHONDRIAL-RELATED"/>
    <property type="match status" value="1"/>
</dbReference>
<dbReference type="SUPFAM" id="SSF52467">
    <property type="entry name" value="DHS-like NAD/FAD-binding domain"/>
    <property type="match status" value="1"/>
</dbReference>
<keyword evidence="5" id="KW-0520">NAD</keyword>
<dbReference type="PROSITE" id="PS50305">
    <property type="entry name" value="SIRTUIN"/>
    <property type="match status" value="1"/>
</dbReference>
<dbReference type="EC" id="2.3.1.286" evidence="1"/>
<feature type="binding site" evidence="7">
    <location>
        <position position="175"/>
    </location>
    <ligand>
        <name>Zn(2+)</name>
        <dbReference type="ChEBI" id="CHEBI:29105"/>
    </ligand>
</feature>
<evidence type="ECO:0000256" key="6">
    <source>
        <dbReference type="ARBA" id="ARBA00038170"/>
    </source>
</evidence>
<evidence type="ECO:0000256" key="3">
    <source>
        <dbReference type="ARBA" id="ARBA00022723"/>
    </source>
</evidence>
<dbReference type="GO" id="GO:0005634">
    <property type="term" value="C:nucleus"/>
    <property type="evidence" value="ECO:0007669"/>
    <property type="project" value="TreeGrafter"/>
</dbReference>
<dbReference type="AlphaFoldDB" id="A0A2L0U156"/>
<dbReference type="GO" id="GO:0046969">
    <property type="term" value="F:histone H3K9 deacetylase activity, NAD-dependent"/>
    <property type="evidence" value="ECO:0007669"/>
    <property type="project" value="TreeGrafter"/>
</dbReference>
<dbReference type="GO" id="GO:0046872">
    <property type="term" value="F:metal ion binding"/>
    <property type="evidence" value="ECO:0007669"/>
    <property type="project" value="UniProtKB-KW"/>
</dbReference>
<protein>
    <recommendedName>
        <fullName evidence="1">protein acetyllysine N-acetyltransferase</fullName>
        <ecNumber evidence="1">2.3.1.286</ecNumber>
    </recommendedName>
</protein>
<reference evidence="9" key="2">
    <citation type="journal article" date="2018" name="Sci. Rep.">
        <title>Aging extension and modifications of lipid metabolism in the monogonont rotifer Brachionus koreanus under chronic caloric restriction.</title>
        <authorList>
            <person name="Lee M.C."/>
            <person name="Park J.C."/>
            <person name="Yoon D.S."/>
            <person name="Han J."/>
            <person name="Kang S."/>
            <person name="Kamizono S."/>
            <person name="Om A.S."/>
            <person name="Shin K.H."/>
            <person name="Hagiwara A."/>
            <person name="Lee J.S."/>
        </authorList>
    </citation>
    <scope>NUCLEOTIDE SEQUENCE</scope>
</reference>
<dbReference type="Gene3D" id="2.20.28.200">
    <property type="match status" value="1"/>
</dbReference>
<dbReference type="InterPro" id="IPR003000">
    <property type="entry name" value="Sirtuin"/>
</dbReference>
<evidence type="ECO:0000256" key="5">
    <source>
        <dbReference type="ARBA" id="ARBA00023027"/>
    </source>
</evidence>
<keyword evidence="4 7" id="KW-0862">Zinc</keyword>
<dbReference type="PANTHER" id="PTHR11085:SF12">
    <property type="entry name" value="NAD-DEPENDENT PROTEIN DEACYLASE SIRTUIN-6"/>
    <property type="match status" value="1"/>
</dbReference>
<feature type="binding site" evidence="7">
    <location>
        <position position="144"/>
    </location>
    <ligand>
        <name>Zn(2+)</name>
        <dbReference type="ChEBI" id="CHEBI:29105"/>
    </ligand>
</feature>
<dbReference type="InterPro" id="IPR050134">
    <property type="entry name" value="NAD-dep_sirtuin_deacylases"/>
</dbReference>
<dbReference type="FunFam" id="3.40.50.1220:FF:000038">
    <property type="entry name" value="NAD-dependent protein deacetylase sirtuin-6 isoform X2"/>
    <property type="match status" value="1"/>
</dbReference>
<keyword evidence="3 7" id="KW-0479">Metal-binding</keyword>
<dbReference type="GO" id="GO:0003714">
    <property type="term" value="F:transcription corepressor activity"/>
    <property type="evidence" value="ECO:0007669"/>
    <property type="project" value="TreeGrafter"/>
</dbReference>
<organism evidence="9">
    <name type="scientific">Brachionus koreanus</name>
    <dbReference type="NCBI Taxonomy" id="1199090"/>
    <lineage>
        <taxon>Eukaryota</taxon>
        <taxon>Metazoa</taxon>
        <taxon>Spiralia</taxon>
        <taxon>Gnathifera</taxon>
        <taxon>Rotifera</taxon>
        <taxon>Eurotatoria</taxon>
        <taxon>Monogononta</taxon>
        <taxon>Pseudotrocha</taxon>
        <taxon>Ploima</taxon>
        <taxon>Brachionidae</taxon>
        <taxon>Brachionus</taxon>
    </lineage>
</organism>
<dbReference type="InterPro" id="IPR029035">
    <property type="entry name" value="DHS-like_NAD/FAD-binding_dom"/>
</dbReference>
<evidence type="ECO:0000256" key="4">
    <source>
        <dbReference type="ARBA" id="ARBA00022833"/>
    </source>
</evidence>
<dbReference type="GO" id="GO:0000122">
    <property type="term" value="P:negative regulation of transcription by RNA polymerase II"/>
    <property type="evidence" value="ECO:0007669"/>
    <property type="project" value="TreeGrafter"/>
</dbReference>
<evidence type="ECO:0000256" key="1">
    <source>
        <dbReference type="ARBA" id="ARBA00012928"/>
    </source>
</evidence>
<dbReference type="InterPro" id="IPR026590">
    <property type="entry name" value="Ssirtuin_cat_dom"/>
</dbReference>
<feature type="domain" description="Deacetylase sirtuin-type" evidence="8">
    <location>
        <begin position="20"/>
        <end position="292"/>
    </location>
</feature>
<evidence type="ECO:0000313" key="9">
    <source>
        <dbReference type="EMBL" id="AUZ82952.1"/>
    </source>
</evidence>
<keyword evidence="2" id="KW-0808">Transferase</keyword>
<feature type="active site" description="Proton acceptor" evidence="7">
    <location>
        <position position="133"/>
    </location>
</feature>
<name>A0A2L0U156_9BILA</name>
<sequence length="308" mass="34440">MSSNYASSLSPYPNKGILGQPEIEDSIDQVLEKCDFFLDLINKSSHMVVITGAGLSTSCGIPDFRGPKGVWTLEKKGLKPDTDISFNDAQPSFTHFVLTKLAQMGKIKFLISQNIDGLHMKSGFPMNRLAEVHGNMFALKCNLCQSKQLMSTCSPTIGLKSTNIKCSRPKPKGLCRGVLYDTILDWEDELPREEMSKSELNCKKSDLVLCLGTSMQIMPVGNYPLLTKKNNGKIVIINLQKTRLDQQADLVINAKLDFVFENLINKMCLQIPREIRISLNLEHDQDNNLLIRTSSHVIDPACSYIKKD</sequence>
<accession>A0A2L0U156</accession>
<feature type="binding site" evidence="7">
    <location>
        <position position="141"/>
    </location>
    <ligand>
        <name>Zn(2+)</name>
        <dbReference type="ChEBI" id="CHEBI:29105"/>
    </ligand>
</feature>
<evidence type="ECO:0000256" key="2">
    <source>
        <dbReference type="ARBA" id="ARBA00022679"/>
    </source>
</evidence>
<evidence type="ECO:0000259" key="8">
    <source>
        <dbReference type="PROSITE" id="PS50305"/>
    </source>
</evidence>